<reference evidence="19 21" key="1">
    <citation type="journal article" date="2012" name="Nat. Biotechnol.">
        <title>Reference genome sequence of the model plant Setaria.</title>
        <authorList>
            <person name="Bennetzen J.L."/>
            <person name="Schmutz J."/>
            <person name="Wang H."/>
            <person name="Percifield R."/>
            <person name="Hawkins J."/>
            <person name="Pontaroli A.C."/>
            <person name="Estep M."/>
            <person name="Feng L."/>
            <person name="Vaughn J.N."/>
            <person name="Grimwood J."/>
            <person name="Jenkins J."/>
            <person name="Barry K."/>
            <person name="Lindquist E."/>
            <person name="Hellsten U."/>
            <person name="Deshpande S."/>
            <person name="Wang X."/>
            <person name="Wu X."/>
            <person name="Mitros T."/>
            <person name="Triplett J."/>
            <person name="Yang X."/>
            <person name="Ye C.Y."/>
            <person name="Mauro-Herrera M."/>
            <person name="Wang L."/>
            <person name="Li P."/>
            <person name="Sharma M."/>
            <person name="Sharma R."/>
            <person name="Ronald P.C."/>
            <person name="Panaud O."/>
            <person name="Kellogg E.A."/>
            <person name="Brutnell T.P."/>
            <person name="Doust A.N."/>
            <person name="Tuskan G.A."/>
            <person name="Rokhsar D."/>
            <person name="Devos K.M."/>
        </authorList>
    </citation>
    <scope>NUCLEOTIDE SEQUENCE [LARGE SCALE GENOMIC DNA]</scope>
    <source>
        <strain evidence="21">cv. Yugu1</strain>
        <strain evidence="19">Yugu1</strain>
    </source>
</reference>
<evidence type="ECO:0000256" key="2">
    <source>
        <dbReference type="ARBA" id="ARBA00022723"/>
    </source>
</evidence>
<evidence type="ECO:0000259" key="15">
    <source>
        <dbReference type="PROSITE" id="PS50158"/>
    </source>
</evidence>
<feature type="compositionally biased region" description="Low complexity" evidence="14">
    <location>
        <begin position="44"/>
        <end position="59"/>
    </location>
</feature>
<evidence type="ECO:0000313" key="19">
    <source>
        <dbReference type="EMBL" id="RCV05479.1"/>
    </source>
</evidence>
<evidence type="ECO:0000256" key="8">
    <source>
        <dbReference type="ARBA" id="ARBA00022840"/>
    </source>
</evidence>
<feature type="domain" description="CCHC-type" evidence="15">
    <location>
        <begin position="579"/>
        <end position="594"/>
    </location>
</feature>
<gene>
    <name evidence="20" type="primary">LOC101772725</name>
    <name evidence="19" type="ORF">SETIT_1G087700v2</name>
</gene>
<dbReference type="PROSITE" id="PS51192">
    <property type="entry name" value="HELICASE_ATP_BIND_1"/>
    <property type="match status" value="1"/>
</dbReference>
<organism evidence="20 21">
    <name type="scientific">Setaria italica</name>
    <name type="common">Foxtail millet</name>
    <name type="synonym">Panicum italicum</name>
    <dbReference type="NCBI Taxonomy" id="4555"/>
    <lineage>
        <taxon>Eukaryota</taxon>
        <taxon>Viridiplantae</taxon>
        <taxon>Streptophyta</taxon>
        <taxon>Embryophyta</taxon>
        <taxon>Tracheophyta</taxon>
        <taxon>Spermatophyta</taxon>
        <taxon>Magnoliopsida</taxon>
        <taxon>Liliopsida</taxon>
        <taxon>Poales</taxon>
        <taxon>Poaceae</taxon>
        <taxon>PACMAD clade</taxon>
        <taxon>Panicoideae</taxon>
        <taxon>Panicodae</taxon>
        <taxon>Paniceae</taxon>
        <taxon>Cenchrinae</taxon>
        <taxon>Setaria</taxon>
    </lineage>
</organism>
<evidence type="ECO:0000313" key="20">
    <source>
        <dbReference type="EnsemblPlants" id="KQL28731"/>
    </source>
</evidence>
<dbReference type="eggNOG" id="KOG0341">
    <property type="taxonomic scope" value="Eukaryota"/>
</dbReference>
<evidence type="ECO:0000256" key="1">
    <source>
        <dbReference type="ARBA" id="ARBA00012552"/>
    </source>
</evidence>
<keyword evidence="6" id="KW-0347">Helicase</keyword>
<dbReference type="Pfam" id="PF00270">
    <property type="entry name" value="DEAD"/>
    <property type="match status" value="1"/>
</dbReference>
<keyword evidence="2" id="KW-0479">Metal-binding</keyword>
<evidence type="ECO:0000256" key="5">
    <source>
        <dbReference type="ARBA" id="ARBA00022801"/>
    </source>
</evidence>
<feature type="compositionally biased region" description="Low complexity" evidence="14">
    <location>
        <begin position="1"/>
        <end position="16"/>
    </location>
</feature>
<dbReference type="HOGENOM" id="CLU_003041_16_5_1"/>
<evidence type="ECO:0000313" key="21">
    <source>
        <dbReference type="Proteomes" id="UP000004995"/>
    </source>
</evidence>
<evidence type="ECO:0000256" key="6">
    <source>
        <dbReference type="ARBA" id="ARBA00022806"/>
    </source>
</evidence>
<dbReference type="InterPro" id="IPR014001">
    <property type="entry name" value="Helicase_ATP-bd"/>
</dbReference>
<dbReference type="CDD" id="cd17951">
    <property type="entry name" value="DEADc_DDX41"/>
    <property type="match status" value="1"/>
</dbReference>
<evidence type="ECO:0000259" key="18">
    <source>
        <dbReference type="PROSITE" id="PS51195"/>
    </source>
</evidence>
<keyword evidence="9" id="KW-0694">RNA-binding</keyword>
<dbReference type="GO" id="GO:0016787">
    <property type="term" value="F:hydrolase activity"/>
    <property type="evidence" value="ECO:0007669"/>
    <property type="project" value="UniProtKB-KW"/>
</dbReference>
<evidence type="ECO:0000256" key="4">
    <source>
        <dbReference type="ARBA" id="ARBA00022771"/>
    </source>
</evidence>
<dbReference type="SMART" id="SM00487">
    <property type="entry name" value="DEXDc"/>
    <property type="match status" value="1"/>
</dbReference>
<dbReference type="EMBL" id="CM003528">
    <property type="protein sequence ID" value="RCV05479.1"/>
    <property type="molecule type" value="Genomic_DNA"/>
</dbReference>
<dbReference type="GeneID" id="101772725"/>
<dbReference type="Pfam" id="PF00271">
    <property type="entry name" value="Helicase_C"/>
    <property type="match status" value="1"/>
</dbReference>
<dbReference type="SUPFAM" id="SSF52540">
    <property type="entry name" value="P-loop containing nucleoside triphosphate hydrolases"/>
    <property type="match status" value="1"/>
</dbReference>
<keyword evidence="7" id="KW-0862">Zinc</keyword>
<dbReference type="SMART" id="SM00490">
    <property type="entry name" value="HELICc"/>
    <property type="match status" value="1"/>
</dbReference>
<evidence type="ECO:0000256" key="11">
    <source>
        <dbReference type="ARBA" id="ARBA00047984"/>
    </source>
</evidence>
<dbReference type="GO" id="GO:0003729">
    <property type="term" value="F:mRNA binding"/>
    <property type="evidence" value="ECO:0000318"/>
    <property type="project" value="GO_Central"/>
</dbReference>
<keyword evidence="3" id="KW-0547">Nucleotide-binding</keyword>
<dbReference type="GO" id="GO:0003724">
    <property type="term" value="F:RNA helicase activity"/>
    <property type="evidence" value="ECO:0000318"/>
    <property type="project" value="GO_Central"/>
</dbReference>
<dbReference type="GO" id="GO:0008270">
    <property type="term" value="F:zinc ion binding"/>
    <property type="evidence" value="ECO:0007669"/>
    <property type="project" value="UniProtKB-KW"/>
</dbReference>
<dbReference type="KEGG" id="sita:101772725"/>
<comment type="catalytic activity">
    <reaction evidence="11">
        <text>ATP + H2O = ADP + phosphate + H(+)</text>
        <dbReference type="Rhea" id="RHEA:13065"/>
        <dbReference type="ChEBI" id="CHEBI:15377"/>
        <dbReference type="ChEBI" id="CHEBI:15378"/>
        <dbReference type="ChEBI" id="CHEBI:30616"/>
        <dbReference type="ChEBI" id="CHEBI:43474"/>
        <dbReference type="ChEBI" id="CHEBI:456216"/>
        <dbReference type="EC" id="3.6.4.13"/>
    </reaction>
</comment>
<feature type="domain" description="Helicase C-terminal" evidence="17">
    <location>
        <begin position="401"/>
        <end position="561"/>
    </location>
</feature>
<feature type="region of interest" description="Disordered" evidence="14">
    <location>
        <begin position="41"/>
        <end position="77"/>
    </location>
</feature>
<dbReference type="InterPro" id="IPR001878">
    <property type="entry name" value="Znf_CCHC"/>
</dbReference>
<dbReference type="PROSITE" id="PS51194">
    <property type="entry name" value="HELICASE_CTER"/>
    <property type="match status" value="1"/>
</dbReference>
<dbReference type="EnsemblPlants" id="KQL28731">
    <property type="protein sequence ID" value="KQL28731"/>
    <property type="gene ID" value="SETIT_016661mg"/>
</dbReference>
<proteinExistence type="inferred from homology"/>
<dbReference type="InterPro" id="IPR027417">
    <property type="entry name" value="P-loop_NTPase"/>
</dbReference>
<dbReference type="GO" id="GO:0005524">
    <property type="term" value="F:ATP binding"/>
    <property type="evidence" value="ECO:0007669"/>
    <property type="project" value="UniProtKB-KW"/>
</dbReference>
<dbReference type="Proteomes" id="UP000004995">
    <property type="component" value="Unassembled WGS sequence"/>
</dbReference>
<accession>K3YQW7</accession>
<dbReference type="InterPro" id="IPR014014">
    <property type="entry name" value="RNA_helicase_DEAD_Q_motif"/>
</dbReference>
<keyword evidence="4 12" id="KW-0863">Zinc-finger</keyword>
<dbReference type="RefSeq" id="XP_004951889.1">
    <property type="nucleotide sequence ID" value="XM_004951832.3"/>
</dbReference>
<sequence>MAATAAASAAAAAAAANSDDDNNYEEYIPVAKRRALEAERLRQLRLSKPAPSSAASSLAMPPPPPPPPTQPSAPDAAAKPSLLVKSTQLKRAAPEVTATEQRIQQEKEVIENLSSDSKSLRSVREIAKGIIYTEPIQTGWKPPLRLRRMPLAKANELRRKWHIIVDGNDVPPPARDFRDLRLPEPILRKLRERGIVQPTPIQVQGLPVVLSGRDMIGIAFTGSGKTLVFVLPLIMVALQEEILMPIVPGEGPFGMIICPSRELAKQTYDVIEEFLLPLKDAGYPEIRPLLCIGGVDMRTQLDVLKKGVHIVVATPGRLKDLLAKKKMNLDNCRYLTLDEADRLVDLGFEEDIKEVFDHFKDQRQTLLFSATMPQKIQNFAKNALVQPVTVNVGRAGAANLDVIQEVEYVKEDARIIYLLECLQKTPPPVLIFCENKVDVDYIHEYLLLKGVEAVAIHGGKDQEERQNAIDSFKSGKKDVLVATDVASKGLDFPDIQHVINYDMPAEIENYVHRIGRTGRCGKTGIATTFINKNQTETTLLDLKHLLKEAKQRIPPVLAELDDPLEDEEIIAKESGVKGCAYCGGLGHRVGDCPKLEHQKSMAIAGSRKDYFGGGGYRGEI</sequence>
<dbReference type="FunFam" id="3.40.50.300:FF:000657">
    <property type="entry name" value="Probable ATP-dependent RNA helicase DDX41"/>
    <property type="match status" value="1"/>
</dbReference>
<feature type="domain" description="Helicase ATP-binding" evidence="16">
    <location>
        <begin position="206"/>
        <end position="390"/>
    </location>
</feature>
<dbReference type="AlphaFoldDB" id="K3YQW7"/>
<feature type="short sequence motif" description="Q motif" evidence="13">
    <location>
        <begin position="175"/>
        <end position="203"/>
    </location>
</feature>
<evidence type="ECO:0000256" key="14">
    <source>
        <dbReference type="SAM" id="MobiDB-lite"/>
    </source>
</evidence>
<dbReference type="OMA" id="FKTIWTL"/>
<reference evidence="19" key="2">
    <citation type="submission" date="2015-07" db="EMBL/GenBank/DDBJ databases">
        <authorList>
            <person name="Noorani M."/>
        </authorList>
    </citation>
    <scope>NUCLEOTIDE SEQUENCE</scope>
    <source>
        <strain evidence="19">Yugu1</strain>
    </source>
</reference>
<keyword evidence="8" id="KW-0067">ATP-binding</keyword>
<keyword evidence="5" id="KW-0378">Hydrolase</keyword>
<feature type="region of interest" description="Disordered" evidence="14">
    <location>
        <begin position="1"/>
        <end position="24"/>
    </location>
</feature>
<dbReference type="CDD" id="cd18787">
    <property type="entry name" value="SF2_C_DEAD"/>
    <property type="match status" value="1"/>
</dbReference>
<dbReference type="InterPro" id="IPR044113">
    <property type="entry name" value="DEADc_DDX41"/>
</dbReference>
<evidence type="ECO:0000256" key="13">
    <source>
        <dbReference type="PROSITE-ProRule" id="PRU00552"/>
    </source>
</evidence>
<name>K3YQW7_SETIT</name>
<dbReference type="Gene3D" id="3.40.50.300">
    <property type="entry name" value="P-loop containing nucleotide triphosphate hydrolases"/>
    <property type="match status" value="2"/>
</dbReference>
<dbReference type="GO" id="GO:0000398">
    <property type="term" value="P:mRNA splicing, via spliceosome"/>
    <property type="evidence" value="ECO:0000318"/>
    <property type="project" value="GO_Central"/>
</dbReference>
<dbReference type="PROSITE" id="PS51195">
    <property type="entry name" value="Q_MOTIF"/>
    <property type="match status" value="1"/>
</dbReference>
<dbReference type="FunFam" id="3.40.50.300:FF:000449">
    <property type="entry name" value="Probable ATP-dependent RNA helicase DDX41"/>
    <property type="match status" value="1"/>
</dbReference>
<dbReference type="InterPro" id="IPR011545">
    <property type="entry name" value="DEAD/DEAH_box_helicase_dom"/>
</dbReference>
<evidence type="ECO:0000256" key="9">
    <source>
        <dbReference type="ARBA" id="ARBA00022884"/>
    </source>
</evidence>
<evidence type="ECO:0000256" key="7">
    <source>
        <dbReference type="ARBA" id="ARBA00022833"/>
    </source>
</evidence>
<dbReference type="GO" id="GO:0005681">
    <property type="term" value="C:spliceosomal complex"/>
    <property type="evidence" value="ECO:0000318"/>
    <property type="project" value="GO_Central"/>
</dbReference>
<dbReference type="EMBL" id="AGNK02000122">
    <property type="status" value="NOT_ANNOTATED_CDS"/>
    <property type="molecule type" value="Genomic_DNA"/>
</dbReference>
<evidence type="ECO:0000259" key="16">
    <source>
        <dbReference type="PROSITE" id="PS51192"/>
    </source>
</evidence>
<feature type="domain" description="DEAD-box RNA helicase Q" evidence="18">
    <location>
        <begin position="175"/>
        <end position="203"/>
    </location>
</feature>
<feature type="compositionally biased region" description="Pro residues" evidence="14">
    <location>
        <begin position="60"/>
        <end position="71"/>
    </location>
</feature>
<keyword evidence="21" id="KW-1185">Reference proteome</keyword>
<dbReference type="PANTHER" id="PTHR47958">
    <property type="entry name" value="ATP-DEPENDENT RNA HELICASE DBP3"/>
    <property type="match status" value="1"/>
</dbReference>
<evidence type="ECO:0000259" key="17">
    <source>
        <dbReference type="PROSITE" id="PS51194"/>
    </source>
</evidence>
<dbReference type="OrthoDB" id="196131at2759"/>
<reference evidence="20" key="3">
    <citation type="submission" date="2018-08" db="UniProtKB">
        <authorList>
            <consortium name="EnsemblPlants"/>
        </authorList>
    </citation>
    <scope>IDENTIFICATION</scope>
    <source>
        <strain evidence="20">Yugu1</strain>
    </source>
</reference>
<dbReference type="PROSITE" id="PS50158">
    <property type="entry name" value="ZF_CCHC"/>
    <property type="match status" value="1"/>
</dbReference>
<dbReference type="Gramene" id="KQL28731">
    <property type="protein sequence ID" value="KQL28731"/>
    <property type="gene ID" value="SETIT_016661mg"/>
</dbReference>
<comment type="similarity">
    <text evidence="10">Belongs to the DEAD box helicase family. DDX41 subfamily.</text>
</comment>
<dbReference type="EC" id="3.6.4.13" evidence="1"/>
<dbReference type="STRING" id="4555.K3YQW7"/>
<dbReference type="InterPro" id="IPR001650">
    <property type="entry name" value="Helicase_C-like"/>
</dbReference>
<evidence type="ECO:0000256" key="3">
    <source>
        <dbReference type="ARBA" id="ARBA00022741"/>
    </source>
</evidence>
<dbReference type="GO" id="GO:0005737">
    <property type="term" value="C:cytoplasm"/>
    <property type="evidence" value="ECO:0007669"/>
    <property type="project" value="UniProtKB-ARBA"/>
</dbReference>
<evidence type="ECO:0000256" key="10">
    <source>
        <dbReference type="ARBA" id="ARBA00023594"/>
    </source>
</evidence>
<evidence type="ECO:0000256" key="12">
    <source>
        <dbReference type="PROSITE-ProRule" id="PRU00047"/>
    </source>
</evidence>
<protein>
    <recommendedName>
        <fullName evidence="1">RNA helicase</fullName>
        <ecNumber evidence="1">3.6.4.13</ecNumber>
    </recommendedName>
</protein>